<dbReference type="SUPFAM" id="SSF52172">
    <property type="entry name" value="CheY-like"/>
    <property type="match status" value="1"/>
</dbReference>
<dbReference type="Gene3D" id="6.10.250.690">
    <property type="match status" value="1"/>
</dbReference>
<feature type="domain" description="OmpR/PhoB-type" evidence="6">
    <location>
        <begin position="151"/>
        <end position="250"/>
    </location>
</feature>
<dbReference type="Gene3D" id="1.10.10.10">
    <property type="entry name" value="Winged helix-like DNA-binding domain superfamily/Winged helix DNA-binding domain"/>
    <property type="match status" value="1"/>
</dbReference>
<evidence type="ECO:0000313" key="8">
    <source>
        <dbReference type="Proteomes" id="UP001238540"/>
    </source>
</evidence>
<dbReference type="PROSITE" id="PS51755">
    <property type="entry name" value="OMPR_PHOB"/>
    <property type="match status" value="1"/>
</dbReference>
<feature type="region of interest" description="Disordered" evidence="4">
    <location>
        <begin position="139"/>
        <end position="161"/>
    </location>
</feature>
<dbReference type="InterPro" id="IPR036388">
    <property type="entry name" value="WH-like_DNA-bd_sf"/>
</dbReference>
<evidence type="ECO:0000259" key="6">
    <source>
        <dbReference type="PROSITE" id="PS51755"/>
    </source>
</evidence>
<dbReference type="InterPro" id="IPR011006">
    <property type="entry name" value="CheY-like_superfamily"/>
</dbReference>
<reference evidence="8" key="1">
    <citation type="journal article" date="2019" name="Int. J. Syst. Evol. Microbiol.">
        <title>The Global Catalogue of Microorganisms (GCM) 10K type strain sequencing project: providing services to taxonomists for standard genome sequencing and annotation.</title>
        <authorList>
            <consortium name="The Broad Institute Genomics Platform"/>
            <consortium name="The Broad Institute Genome Sequencing Center for Infectious Disease"/>
            <person name="Wu L."/>
            <person name="Ma J."/>
        </authorList>
    </citation>
    <scope>NUCLEOTIDE SEQUENCE [LARGE SCALE GENOMIC DNA]</scope>
    <source>
        <strain evidence="8">CECT 7398</strain>
    </source>
</reference>
<dbReference type="CDD" id="cd00383">
    <property type="entry name" value="trans_reg_C"/>
    <property type="match status" value="1"/>
</dbReference>
<feature type="DNA-binding region" description="OmpR/PhoB-type" evidence="3">
    <location>
        <begin position="151"/>
        <end position="250"/>
    </location>
</feature>
<evidence type="ECO:0000256" key="4">
    <source>
        <dbReference type="SAM" id="MobiDB-lite"/>
    </source>
</evidence>
<evidence type="ECO:0000256" key="3">
    <source>
        <dbReference type="PROSITE-ProRule" id="PRU01091"/>
    </source>
</evidence>
<proteinExistence type="predicted"/>
<dbReference type="Pfam" id="PF00486">
    <property type="entry name" value="Trans_reg_C"/>
    <property type="match status" value="1"/>
</dbReference>
<feature type="modified residue" description="4-aspartylphosphate" evidence="2">
    <location>
        <position position="61"/>
    </location>
</feature>
<keyword evidence="2" id="KW-0597">Phosphoprotein</keyword>
<dbReference type="SMART" id="SM00862">
    <property type="entry name" value="Trans_reg_C"/>
    <property type="match status" value="1"/>
</dbReference>
<name>A0ABT8BWD8_9VIBR</name>
<dbReference type="SMART" id="SM00448">
    <property type="entry name" value="REC"/>
    <property type="match status" value="1"/>
</dbReference>
<protein>
    <submittedName>
        <fullName evidence="7">Response regulator</fullName>
    </submittedName>
</protein>
<organism evidence="7 8">
    <name type="scientific">Vibrio ostreicida</name>
    <dbReference type="NCBI Taxonomy" id="526588"/>
    <lineage>
        <taxon>Bacteria</taxon>
        <taxon>Pseudomonadati</taxon>
        <taxon>Pseudomonadota</taxon>
        <taxon>Gammaproteobacteria</taxon>
        <taxon>Vibrionales</taxon>
        <taxon>Vibrionaceae</taxon>
        <taxon>Vibrio</taxon>
    </lineage>
</organism>
<dbReference type="CDD" id="cd17574">
    <property type="entry name" value="REC_OmpR"/>
    <property type="match status" value="1"/>
</dbReference>
<dbReference type="Proteomes" id="UP001238540">
    <property type="component" value="Unassembled WGS sequence"/>
</dbReference>
<dbReference type="InterPro" id="IPR016032">
    <property type="entry name" value="Sig_transdc_resp-reg_C-effctor"/>
</dbReference>
<comment type="caution">
    <text evidence="7">The sequence shown here is derived from an EMBL/GenBank/DDBJ whole genome shotgun (WGS) entry which is preliminary data.</text>
</comment>
<evidence type="ECO:0000259" key="5">
    <source>
        <dbReference type="PROSITE" id="PS50110"/>
    </source>
</evidence>
<evidence type="ECO:0000256" key="1">
    <source>
        <dbReference type="ARBA" id="ARBA00023125"/>
    </source>
</evidence>
<evidence type="ECO:0000256" key="2">
    <source>
        <dbReference type="PROSITE-ProRule" id="PRU00169"/>
    </source>
</evidence>
<sequence length="252" mass="28361">MNEVETLNKRATVVIIEDEAAIADNLVHVLEMDGYQPKWFSTAGEGLAFLQHNHAALLVLDVGLPDGNGFELCKTIREFSDLPIIFLTARNDEIDRVVGLEIGADDYVTKPFSPREMLARVKLRIKSRVAMDAQQPDGVEPLAASHPLGRDQAHQTPLGDELKPENYDYQVGAHKLGLTAVEYKILDKLIRSSPQVLSREQLMVVADMTPHASYERNIDSHIKAIRHKLKPLDMSERICTKRGFGYYYQLAR</sequence>
<feature type="domain" description="Response regulatory" evidence="5">
    <location>
        <begin position="12"/>
        <end position="125"/>
    </location>
</feature>
<keyword evidence="8" id="KW-1185">Reference proteome</keyword>
<dbReference type="InterPro" id="IPR001789">
    <property type="entry name" value="Sig_transdc_resp-reg_receiver"/>
</dbReference>
<dbReference type="PANTHER" id="PTHR48111">
    <property type="entry name" value="REGULATOR OF RPOS"/>
    <property type="match status" value="1"/>
</dbReference>
<dbReference type="PANTHER" id="PTHR48111:SF6">
    <property type="entry name" value="TRANSCRIPTIONAL REGULATORY PROTEIN CREB"/>
    <property type="match status" value="1"/>
</dbReference>
<keyword evidence="1 3" id="KW-0238">DNA-binding</keyword>
<dbReference type="PROSITE" id="PS50110">
    <property type="entry name" value="RESPONSE_REGULATORY"/>
    <property type="match status" value="1"/>
</dbReference>
<dbReference type="InterPro" id="IPR039420">
    <property type="entry name" value="WalR-like"/>
</dbReference>
<dbReference type="InterPro" id="IPR001867">
    <property type="entry name" value="OmpR/PhoB-type_DNA-bd"/>
</dbReference>
<dbReference type="Pfam" id="PF00072">
    <property type="entry name" value="Response_reg"/>
    <property type="match status" value="1"/>
</dbReference>
<dbReference type="Gene3D" id="3.40.50.2300">
    <property type="match status" value="1"/>
</dbReference>
<accession>A0ABT8BWD8</accession>
<dbReference type="EMBL" id="JAUFQC010000027">
    <property type="protein sequence ID" value="MDN3611326.1"/>
    <property type="molecule type" value="Genomic_DNA"/>
</dbReference>
<evidence type="ECO:0000313" key="7">
    <source>
        <dbReference type="EMBL" id="MDN3611326.1"/>
    </source>
</evidence>
<gene>
    <name evidence="7" type="ORF">QWZ16_17130</name>
</gene>
<dbReference type="RefSeq" id="WP_170882832.1">
    <property type="nucleotide sequence ID" value="NZ_JABEYA020000006.1"/>
</dbReference>
<dbReference type="SUPFAM" id="SSF46894">
    <property type="entry name" value="C-terminal effector domain of the bipartite response regulators"/>
    <property type="match status" value="1"/>
</dbReference>